<dbReference type="GO" id="GO:0005886">
    <property type="term" value="C:plasma membrane"/>
    <property type="evidence" value="ECO:0007669"/>
    <property type="project" value="TreeGrafter"/>
</dbReference>
<dbReference type="AlphaFoldDB" id="A0A8J2NKP7"/>
<dbReference type="OrthoDB" id="1081007at2759"/>
<proteinExistence type="predicted"/>
<reference evidence="1" key="1">
    <citation type="submission" date="2021-06" db="EMBL/GenBank/DDBJ databases">
        <authorList>
            <person name="Hodson N. C."/>
            <person name="Mongue J. A."/>
            <person name="Jaron S. K."/>
        </authorList>
    </citation>
    <scope>NUCLEOTIDE SEQUENCE</scope>
</reference>
<evidence type="ECO:0000313" key="1">
    <source>
        <dbReference type="EMBL" id="CAG7683061.1"/>
    </source>
</evidence>
<protein>
    <submittedName>
        <fullName evidence="1">Uncharacterized protein</fullName>
    </submittedName>
</protein>
<dbReference type="Pfam" id="PF01019">
    <property type="entry name" value="G_glu_transpept"/>
    <property type="match status" value="1"/>
</dbReference>
<dbReference type="GO" id="GO:0006751">
    <property type="term" value="P:glutathione catabolic process"/>
    <property type="evidence" value="ECO:0007669"/>
    <property type="project" value="InterPro"/>
</dbReference>
<dbReference type="GO" id="GO:0036374">
    <property type="term" value="F:glutathione hydrolase activity"/>
    <property type="evidence" value="ECO:0007669"/>
    <property type="project" value="InterPro"/>
</dbReference>
<keyword evidence="2" id="KW-1185">Reference proteome</keyword>
<comment type="caution">
    <text evidence="1">The sequence shown here is derived from an EMBL/GenBank/DDBJ whole genome shotgun (WGS) entry which is preliminary data.</text>
</comment>
<name>A0A8J2NKP7_9HEXA</name>
<feature type="non-terminal residue" evidence="1">
    <location>
        <position position="1"/>
    </location>
</feature>
<accession>A0A8J2NKP7</accession>
<dbReference type="EMBL" id="CAJVCH010017232">
    <property type="protein sequence ID" value="CAG7683061.1"/>
    <property type="molecule type" value="Genomic_DNA"/>
</dbReference>
<dbReference type="PANTHER" id="PTHR11686:SF9">
    <property type="entry name" value="RE13973P"/>
    <property type="match status" value="1"/>
</dbReference>
<evidence type="ECO:0000313" key="2">
    <source>
        <dbReference type="Proteomes" id="UP000708208"/>
    </source>
</evidence>
<dbReference type="Proteomes" id="UP000708208">
    <property type="component" value="Unassembled WGS sequence"/>
</dbReference>
<dbReference type="InterPro" id="IPR000101">
    <property type="entry name" value="GGT_peptidase"/>
</dbReference>
<gene>
    <name evidence="1" type="ORF">AFUS01_LOCUS2932</name>
</gene>
<feature type="non-terminal residue" evidence="1">
    <location>
        <position position="76"/>
    </location>
</feature>
<dbReference type="PANTHER" id="PTHR11686">
    <property type="entry name" value="GAMMA GLUTAMYL TRANSPEPTIDASE"/>
    <property type="match status" value="1"/>
</dbReference>
<sequence>SDRFQLSPSSVKKVDEAITTYHLIIEAFKHAYAKRTILGDPFDKEILEEVNELVHNLTISEEYLKSIEEKIKSDST</sequence>
<organism evidence="1 2">
    <name type="scientific">Allacma fusca</name>
    <dbReference type="NCBI Taxonomy" id="39272"/>
    <lineage>
        <taxon>Eukaryota</taxon>
        <taxon>Metazoa</taxon>
        <taxon>Ecdysozoa</taxon>
        <taxon>Arthropoda</taxon>
        <taxon>Hexapoda</taxon>
        <taxon>Collembola</taxon>
        <taxon>Symphypleona</taxon>
        <taxon>Sminthuridae</taxon>
        <taxon>Allacma</taxon>
    </lineage>
</organism>